<evidence type="ECO:0000256" key="1">
    <source>
        <dbReference type="SAM" id="MobiDB-lite"/>
    </source>
</evidence>
<feature type="compositionally biased region" description="Acidic residues" evidence="1">
    <location>
        <begin position="191"/>
        <end position="201"/>
    </location>
</feature>
<feature type="compositionally biased region" description="Basic residues" evidence="1">
    <location>
        <begin position="43"/>
        <end position="69"/>
    </location>
</feature>
<accession>A0A2A4JZ63</accession>
<reference evidence="2" key="1">
    <citation type="submission" date="2017-09" db="EMBL/GenBank/DDBJ databases">
        <title>Contemporary evolution of a Lepidopteran species, Heliothis virescens, in response to modern agricultural practices.</title>
        <authorList>
            <person name="Fritz M.L."/>
            <person name="Deyonke A.M."/>
            <person name="Papanicolaou A."/>
            <person name="Micinski S."/>
            <person name="Westbrook J."/>
            <person name="Gould F."/>
        </authorList>
    </citation>
    <scope>NUCLEOTIDE SEQUENCE [LARGE SCALE GENOMIC DNA]</scope>
    <source>
        <strain evidence="2">HvINT-</strain>
        <tissue evidence="2">Whole body</tissue>
    </source>
</reference>
<protein>
    <submittedName>
        <fullName evidence="2">Uncharacterized protein</fullName>
    </submittedName>
</protein>
<feature type="compositionally biased region" description="Basic and acidic residues" evidence="1">
    <location>
        <begin position="205"/>
        <end position="215"/>
    </location>
</feature>
<feature type="region of interest" description="Disordered" evidence="1">
    <location>
        <begin position="173"/>
        <end position="266"/>
    </location>
</feature>
<feature type="compositionally biased region" description="Basic and acidic residues" evidence="1">
    <location>
        <begin position="246"/>
        <end position="266"/>
    </location>
</feature>
<dbReference type="AlphaFoldDB" id="A0A2A4JZ63"/>
<comment type="caution">
    <text evidence="2">The sequence shown here is derived from an EMBL/GenBank/DDBJ whole genome shotgun (WGS) entry which is preliminary data.</text>
</comment>
<feature type="region of interest" description="Disordered" evidence="1">
    <location>
        <begin position="331"/>
        <end position="355"/>
    </location>
</feature>
<sequence>MNVVVVHELCPRSRISRSLLSYGSAGDNLLEETRRYDSDNGTVRRHSHKSKHRKRRGRKRSRSGKKRTKNKFILKIMRTLMNGTEEHLEVDIHCKHRQLFPNNSFVRDLVTILNDKNVKVVNNGRVFERNKVTELEPAAPHKVLHKMDIEPPDQPLAPVAVAQMREGIFHQLKQRMKKQKPGVQSGAPESGEGDSAEDAPLLDDSMDRSSGREDWPIGESRFRRKQSYRRGGSLERPRGPAGAPPERSERPERAHDEPHIHSVGCEHDVNRKDFDIEYLGDDAYRGHNASGEAAPVKVVMRSNLTFNLGDEFFKWRNRHADDIVSEFLGDLTIPGNSSDTRDRHDSDSSSDSSDE</sequence>
<gene>
    <name evidence="2" type="ORF">B5V51_7612</name>
</gene>
<organism evidence="2">
    <name type="scientific">Heliothis virescens</name>
    <name type="common">Tobacco budworm moth</name>
    <dbReference type="NCBI Taxonomy" id="7102"/>
    <lineage>
        <taxon>Eukaryota</taxon>
        <taxon>Metazoa</taxon>
        <taxon>Ecdysozoa</taxon>
        <taxon>Arthropoda</taxon>
        <taxon>Hexapoda</taxon>
        <taxon>Insecta</taxon>
        <taxon>Pterygota</taxon>
        <taxon>Neoptera</taxon>
        <taxon>Endopterygota</taxon>
        <taxon>Lepidoptera</taxon>
        <taxon>Glossata</taxon>
        <taxon>Ditrysia</taxon>
        <taxon>Noctuoidea</taxon>
        <taxon>Noctuidae</taxon>
        <taxon>Heliothinae</taxon>
        <taxon>Heliothis</taxon>
    </lineage>
</organism>
<evidence type="ECO:0000313" key="2">
    <source>
        <dbReference type="EMBL" id="PCG77305.1"/>
    </source>
</evidence>
<proteinExistence type="predicted"/>
<name>A0A2A4JZ63_HELVI</name>
<feature type="region of interest" description="Disordered" evidence="1">
    <location>
        <begin position="36"/>
        <end position="69"/>
    </location>
</feature>
<dbReference type="EMBL" id="NWSH01000335">
    <property type="protein sequence ID" value="PCG77305.1"/>
    <property type="molecule type" value="Genomic_DNA"/>
</dbReference>